<dbReference type="PANTHER" id="PTHR31082:SF4">
    <property type="entry name" value="PHEROMONE-REGULATED MEMBRANE PROTEIN 10"/>
    <property type="match status" value="1"/>
</dbReference>
<dbReference type="PANTHER" id="PTHR31082">
    <property type="entry name" value="PHEROMONE-REGULATED MEMBRANE PROTEIN 10"/>
    <property type="match status" value="1"/>
</dbReference>
<dbReference type="InterPro" id="IPR051361">
    <property type="entry name" value="ThrE/Ser_Exporter"/>
</dbReference>
<keyword evidence="2" id="KW-0472">Membrane</keyword>
<accession>A0AAV2WL01</accession>
<feature type="transmembrane region" description="Helical" evidence="2">
    <location>
        <begin position="291"/>
        <end position="309"/>
    </location>
</feature>
<proteinExistence type="inferred from homology"/>
<feature type="transmembrane region" description="Helical" evidence="2">
    <location>
        <begin position="229"/>
        <end position="248"/>
    </location>
</feature>
<feature type="transmembrane region" description="Helical" evidence="2">
    <location>
        <begin position="164"/>
        <end position="185"/>
    </location>
</feature>
<feature type="transmembrane region" description="Helical" evidence="2">
    <location>
        <begin position="379"/>
        <end position="399"/>
    </location>
</feature>
<dbReference type="EMBL" id="LK021338">
    <property type="protein sequence ID" value="CDQ44994.1"/>
    <property type="molecule type" value="Genomic_DNA"/>
</dbReference>
<dbReference type="Pfam" id="PF06738">
    <property type="entry name" value="ThrE"/>
    <property type="match status" value="1"/>
</dbReference>
<keyword evidence="2" id="KW-1133">Transmembrane helix</keyword>
<dbReference type="Proteomes" id="UP000028864">
    <property type="component" value="Unassembled WGS sequence"/>
</dbReference>
<evidence type="ECO:0000313" key="4">
    <source>
        <dbReference type="EMBL" id="CDQ44994.1"/>
    </source>
</evidence>
<evidence type="ECO:0000313" key="5">
    <source>
        <dbReference type="Proteomes" id="UP000028864"/>
    </source>
</evidence>
<sequence length="414" mass="43249">MNSEGDQQIRFLARLGAAMCAANYPVTLVRQTLDRTAARFGVRNDGIALPNHVQVVGPDGSGGTAVHGARVDADLRFDQIFPLARLVSDALAGRVSAEQGENRLDAIGAATRRYPSWVTVLGYGIQSAGLSLVLEPTFLNVLAALALGAMVGGLLVAGQRVPILAQLVPAISAFAVASICIVAALRLDLDHVGLRALIPPLAVFLPGAAITLAVIELTSRDVIAGTSRLIAGFVQIIQLAFGILIATQLLGMREDQLSSEAVNHIGPWAPWLGVAVYSLGVLLFLAPPVSFLPWLLLITYTAFAAQYAGDLLLGSYASGFCGGLALTLVALAVSRRRGAPPAITMILPGFWLLVPGSMGLIGVTELFGADGDSALPATLISMISVAFGLQAGLVCWQIVRRGRRAGLRQGPGIR</sequence>
<comment type="similarity">
    <text evidence="1">Belongs to the ThrE exporter (TC 2.A.79) family.</text>
</comment>
<dbReference type="GO" id="GO:0022857">
    <property type="term" value="F:transmembrane transporter activity"/>
    <property type="evidence" value="ECO:0007669"/>
    <property type="project" value="InterPro"/>
</dbReference>
<gene>
    <name evidence="4" type="ORF">BN1047_02880</name>
</gene>
<reference evidence="4" key="1">
    <citation type="submission" date="2014-05" db="EMBL/GenBank/DDBJ databases">
        <authorList>
            <person name="Urmite Genomes"/>
        </authorList>
    </citation>
    <scope>NUCLEOTIDE SEQUENCE</scope>
    <source>
        <strain evidence="4">DSM 44074</strain>
    </source>
</reference>
<feature type="transmembrane region" description="Helical" evidence="2">
    <location>
        <begin position="268"/>
        <end position="286"/>
    </location>
</feature>
<feature type="transmembrane region" description="Helical" evidence="2">
    <location>
        <begin position="315"/>
        <end position="333"/>
    </location>
</feature>
<feature type="transmembrane region" description="Helical" evidence="2">
    <location>
        <begin position="197"/>
        <end position="217"/>
    </location>
</feature>
<dbReference type="AlphaFoldDB" id="A0AAV2WL01"/>
<name>A0AAV2WL01_MYCNE</name>
<evidence type="ECO:0000256" key="2">
    <source>
        <dbReference type="SAM" id="Phobius"/>
    </source>
</evidence>
<dbReference type="RefSeq" id="WP_030137154.1">
    <property type="nucleotide sequence ID" value="NZ_LK021338.1"/>
</dbReference>
<organism evidence="4 5">
    <name type="scientific">Mycolicibacterium neoaurum</name>
    <name type="common">Mycobacterium neoaurum</name>
    <dbReference type="NCBI Taxonomy" id="1795"/>
    <lineage>
        <taxon>Bacteria</taxon>
        <taxon>Bacillati</taxon>
        <taxon>Actinomycetota</taxon>
        <taxon>Actinomycetes</taxon>
        <taxon>Mycobacteriales</taxon>
        <taxon>Mycobacteriaceae</taxon>
        <taxon>Mycolicibacterium</taxon>
    </lineage>
</organism>
<reference evidence="4" key="2">
    <citation type="submission" date="2015-09" db="EMBL/GenBank/DDBJ databases">
        <title>Draft genome sequence of Mycobacterium neoaurum DSM 44074.</title>
        <authorList>
            <person name="Croce O."/>
            <person name="Robert C."/>
            <person name="Raoult D."/>
            <person name="Drancourt M."/>
        </authorList>
    </citation>
    <scope>NUCLEOTIDE SEQUENCE</scope>
    <source>
        <strain evidence="4">DSM 44074</strain>
    </source>
</reference>
<keyword evidence="2" id="KW-0812">Transmembrane</keyword>
<feature type="transmembrane region" description="Helical" evidence="2">
    <location>
        <begin position="345"/>
        <end position="367"/>
    </location>
</feature>
<evidence type="ECO:0000259" key="3">
    <source>
        <dbReference type="Pfam" id="PF06738"/>
    </source>
</evidence>
<protein>
    <recommendedName>
        <fullName evidence="3">Threonine/serine exporter-like N-terminal domain-containing protein</fullName>
    </recommendedName>
</protein>
<evidence type="ECO:0000256" key="1">
    <source>
        <dbReference type="ARBA" id="ARBA00034125"/>
    </source>
</evidence>
<dbReference type="InterPro" id="IPR010619">
    <property type="entry name" value="ThrE-like_N"/>
</dbReference>
<feature type="transmembrane region" description="Helical" evidence="2">
    <location>
        <begin position="138"/>
        <end position="157"/>
    </location>
</feature>
<feature type="domain" description="Threonine/serine exporter-like N-terminal" evidence="3">
    <location>
        <begin position="10"/>
        <end position="249"/>
    </location>
</feature>